<protein>
    <recommendedName>
        <fullName evidence="1">Endonuclease/exonuclease/phosphatase domain-containing protein</fullName>
    </recommendedName>
</protein>
<dbReference type="CDD" id="cd09083">
    <property type="entry name" value="EEP-1"/>
    <property type="match status" value="1"/>
</dbReference>
<name>A0A381RX73_9ZZZZ</name>
<dbReference type="InterPro" id="IPR036691">
    <property type="entry name" value="Endo/exonu/phosph_ase_sf"/>
</dbReference>
<dbReference type="PANTHER" id="PTHR12121">
    <property type="entry name" value="CARBON CATABOLITE REPRESSOR PROTEIN 4"/>
    <property type="match status" value="1"/>
</dbReference>
<evidence type="ECO:0000313" key="2">
    <source>
        <dbReference type="EMBL" id="SUZ95699.1"/>
    </source>
</evidence>
<dbReference type="InterPro" id="IPR050410">
    <property type="entry name" value="CCR4/nocturin_mRNA_transcr"/>
</dbReference>
<dbReference type="EMBL" id="UINC01002347">
    <property type="protein sequence ID" value="SUZ95699.1"/>
    <property type="molecule type" value="Genomic_DNA"/>
</dbReference>
<feature type="domain" description="Endonuclease/exonuclease/phosphatase" evidence="1">
    <location>
        <begin position="33"/>
        <end position="275"/>
    </location>
</feature>
<sequence>MQRNMKNVSNTLLYIVIVFTLSATVNSQTYNIMSYNIRYDNDWDVQNSWQNRRHKVEQLLRYYAPAIFGLQEGLPNQVNFIDSCFSNYSYVGVGREDGIAKGEFCPLFFDTLKFTISDYATFWLSETPQSVSVGWDAALERICTYGLFEDKITKEKFWVFNTHFDHVGSLARKKSSELILKKIDEVNNTLYPVVLMGDLNSLPNSTPIQVLKFQLSDAQEISSTTLYGPVGTFNGFDKDLKIDKRIDYFFTSKMKTLSYAHIDDRLDDNKHISDHLPVLIKIKIISPTKNKVRQQ</sequence>
<dbReference type="SUPFAM" id="SSF56219">
    <property type="entry name" value="DNase I-like"/>
    <property type="match status" value="1"/>
</dbReference>
<dbReference type="InterPro" id="IPR005135">
    <property type="entry name" value="Endo/exonuclease/phosphatase"/>
</dbReference>
<dbReference type="PANTHER" id="PTHR12121:SF36">
    <property type="entry name" value="ENDONUCLEASE_EXONUCLEASE_PHOSPHATASE DOMAIN-CONTAINING PROTEIN"/>
    <property type="match status" value="1"/>
</dbReference>
<proteinExistence type="predicted"/>
<dbReference type="Pfam" id="PF03372">
    <property type="entry name" value="Exo_endo_phos"/>
    <property type="match status" value="1"/>
</dbReference>
<accession>A0A381RX73</accession>
<organism evidence="2">
    <name type="scientific">marine metagenome</name>
    <dbReference type="NCBI Taxonomy" id="408172"/>
    <lineage>
        <taxon>unclassified sequences</taxon>
        <taxon>metagenomes</taxon>
        <taxon>ecological metagenomes</taxon>
    </lineage>
</organism>
<evidence type="ECO:0000259" key="1">
    <source>
        <dbReference type="Pfam" id="PF03372"/>
    </source>
</evidence>
<dbReference type="Gene3D" id="3.60.10.10">
    <property type="entry name" value="Endonuclease/exonuclease/phosphatase"/>
    <property type="match status" value="1"/>
</dbReference>
<reference evidence="2" key="1">
    <citation type="submission" date="2018-05" db="EMBL/GenBank/DDBJ databases">
        <authorList>
            <person name="Lanie J.A."/>
            <person name="Ng W.-L."/>
            <person name="Kazmierczak K.M."/>
            <person name="Andrzejewski T.M."/>
            <person name="Davidsen T.M."/>
            <person name="Wayne K.J."/>
            <person name="Tettelin H."/>
            <person name="Glass J.I."/>
            <person name="Rusch D."/>
            <person name="Podicherti R."/>
            <person name="Tsui H.-C.T."/>
            <person name="Winkler M.E."/>
        </authorList>
    </citation>
    <scope>NUCLEOTIDE SEQUENCE</scope>
</reference>
<dbReference type="AlphaFoldDB" id="A0A381RX73"/>
<gene>
    <name evidence="2" type="ORF">METZ01_LOCUS48553</name>
</gene>
<dbReference type="GO" id="GO:0000175">
    <property type="term" value="F:3'-5'-RNA exonuclease activity"/>
    <property type="evidence" value="ECO:0007669"/>
    <property type="project" value="TreeGrafter"/>
</dbReference>